<evidence type="ECO:0000256" key="1">
    <source>
        <dbReference type="SAM" id="MobiDB-lite"/>
    </source>
</evidence>
<sequence>MDSGDALQTWQDNLAMDWGNGRVGRGAEWCDNMLDAHEGRLRHNEEPVEAPGSSTTALCILFYFLRSLYSVRVLRVPLQTLRWPSKRSSRRQKQMAVNGPSRLQSTRTTLWKSGDTVAFETLDFRPTCSSVSGEDQRCDVECVVRSTLAEHAALVRFTNQRKSGRQLV</sequence>
<evidence type="ECO:0000313" key="2">
    <source>
        <dbReference type="EMBL" id="KAF2266493.1"/>
    </source>
</evidence>
<reference evidence="3" key="1">
    <citation type="journal article" date="2020" name="Stud. Mycol.">
        <title>101 Dothideomycetes genomes: A test case for predicting lifestyles and emergence of pathogens.</title>
        <authorList>
            <person name="Haridas S."/>
            <person name="Albert R."/>
            <person name="Binder M."/>
            <person name="Bloem J."/>
            <person name="LaButti K."/>
            <person name="Salamov A."/>
            <person name="Andreopoulos B."/>
            <person name="Baker S."/>
            <person name="Barry K."/>
            <person name="Bills G."/>
            <person name="Bluhm B."/>
            <person name="Cannon C."/>
            <person name="Castanera R."/>
            <person name="Culley D."/>
            <person name="Daum C."/>
            <person name="Ezra D."/>
            <person name="Gonzalez J."/>
            <person name="Henrissat B."/>
            <person name="Kuo A."/>
            <person name="Liang C."/>
            <person name="Lipzen A."/>
            <person name="Lutzoni F."/>
            <person name="Magnuson J."/>
            <person name="Mondo S."/>
            <person name="Nolan M."/>
            <person name="Ohm R."/>
            <person name="Pangilinan J."/>
            <person name="Park H.-J."/>
            <person name="Ramirez L."/>
            <person name="Alfaro M."/>
            <person name="Sun H."/>
            <person name="Tritt A."/>
            <person name="Yoshinaga Y."/>
            <person name="Zwiers L.-H."/>
            <person name="Turgeon B."/>
            <person name="Goodwin S."/>
            <person name="Spatafora J."/>
            <person name="Crous P."/>
            <person name="Grigoriev I."/>
        </authorList>
    </citation>
    <scope>NUCLEOTIDE SEQUENCE [LARGE SCALE GENOMIC DNA]</scope>
    <source>
        <strain evidence="3">CBS 304.66</strain>
    </source>
</reference>
<organism evidence="2 3">
    <name type="scientific">Lojkania enalia</name>
    <dbReference type="NCBI Taxonomy" id="147567"/>
    <lineage>
        <taxon>Eukaryota</taxon>
        <taxon>Fungi</taxon>
        <taxon>Dikarya</taxon>
        <taxon>Ascomycota</taxon>
        <taxon>Pezizomycotina</taxon>
        <taxon>Dothideomycetes</taxon>
        <taxon>Pleosporomycetidae</taxon>
        <taxon>Pleosporales</taxon>
        <taxon>Pleosporales incertae sedis</taxon>
        <taxon>Lojkania</taxon>
    </lineage>
</organism>
<feature type="region of interest" description="Disordered" evidence="1">
    <location>
        <begin position="85"/>
        <end position="104"/>
    </location>
</feature>
<dbReference type="AlphaFoldDB" id="A0A9P4KF25"/>
<evidence type="ECO:0000313" key="3">
    <source>
        <dbReference type="Proteomes" id="UP000800093"/>
    </source>
</evidence>
<name>A0A9P4KF25_9PLEO</name>
<dbReference type="Proteomes" id="UP000800093">
    <property type="component" value="Unassembled WGS sequence"/>
</dbReference>
<keyword evidence="3" id="KW-1185">Reference proteome</keyword>
<dbReference type="EMBL" id="ML986598">
    <property type="protein sequence ID" value="KAF2266493.1"/>
    <property type="molecule type" value="Genomic_DNA"/>
</dbReference>
<comment type="caution">
    <text evidence="2">The sequence shown here is derived from an EMBL/GenBank/DDBJ whole genome shotgun (WGS) entry which is preliminary data.</text>
</comment>
<gene>
    <name evidence="2" type="ORF">CC78DRAFT_578197</name>
</gene>
<protein>
    <submittedName>
        <fullName evidence="2">Uncharacterized protein</fullName>
    </submittedName>
</protein>
<proteinExistence type="predicted"/>
<accession>A0A9P4KF25</accession>